<dbReference type="eggNOG" id="ENOG502SP8J">
    <property type="taxonomic scope" value="Eukaryota"/>
</dbReference>
<dbReference type="RefSeq" id="XP_001828741.1">
    <property type="nucleotide sequence ID" value="XM_001828689.1"/>
</dbReference>
<dbReference type="OrthoDB" id="3226059at2759"/>
<proteinExistence type="predicted"/>
<keyword evidence="1" id="KW-0812">Transmembrane</keyword>
<dbReference type="InParanoid" id="A8N1P7"/>
<sequence>MALLAMAELGLSAYLINEGNEHNSFPSERYQAIIISICFMASWTTLFATTYMLWFFDRAGHLLANVASSVAWLLVTFAMWGVGAGLMHVTRPGGNCARQPTLSR</sequence>
<evidence type="ECO:0000313" key="3">
    <source>
        <dbReference type="Proteomes" id="UP000001861"/>
    </source>
</evidence>
<name>A8N1P7_COPC7</name>
<reference evidence="2 3" key="1">
    <citation type="journal article" date="2010" name="Proc. Natl. Acad. Sci. U.S.A.">
        <title>Insights into evolution of multicellular fungi from the assembled chromosomes of the mushroom Coprinopsis cinerea (Coprinus cinereus).</title>
        <authorList>
            <person name="Stajich J.E."/>
            <person name="Wilke S.K."/>
            <person name="Ahren D."/>
            <person name="Au C.H."/>
            <person name="Birren B.W."/>
            <person name="Borodovsky M."/>
            <person name="Burns C."/>
            <person name="Canback B."/>
            <person name="Casselton L.A."/>
            <person name="Cheng C.K."/>
            <person name="Deng J."/>
            <person name="Dietrich F.S."/>
            <person name="Fargo D.C."/>
            <person name="Farman M.L."/>
            <person name="Gathman A.C."/>
            <person name="Goldberg J."/>
            <person name="Guigo R."/>
            <person name="Hoegger P.J."/>
            <person name="Hooker J.B."/>
            <person name="Huggins A."/>
            <person name="James T.Y."/>
            <person name="Kamada T."/>
            <person name="Kilaru S."/>
            <person name="Kodira C."/>
            <person name="Kues U."/>
            <person name="Kupfer D."/>
            <person name="Kwan H.S."/>
            <person name="Lomsadze A."/>
            <person name="Li W."/>
            <person name="Lilly W.W."/>
            <person name="Ma L.J."/>
            <person name="Mackey A.J."/>
            <person name="Manning G."/>
            <person name="Martin F."/>
            <person name="Muraguchi H."/>
            <person name="Natvig D.O."/>
            <person name="Palmerini H."/>
            <person name="Ramesh M.A."/>
            <person name="Rehmeyer C.J."/>
            <person name="Roe B.A."/>
            <person name="Shenoy N."/>
            <person name="Stanke M."/>
            <person name="Ter-Hovhannisyan V."/>
            <person name="Tunlid A."/>
            <person name="Velagapudi R."/>
            <person name="Vision T.J."/>
            <person name="Zeng Q."/>
            <person name="Zolan M.E."/>
            <person name="Pukkila P.J."/>
        </authorList>
    </citation>
    <scope>NUCLEOTIDE SEQUENCE [LARGE SCALE GENOMIC DNA]</scope>
    <source>
        <strain evidence="3">Okayama-7 / 130 / ATCC MYA-4618 / FGSC 9003</strain>
    </source>
</reference>
<evidence type="ECO:0008006" key="4">
    <source>
        <dbReference type="Google" id="ProtNLM"/>
    </source>
</evidence>
<keyword evidence="3" id="KW-1185">Reference proteome</keyword>
<gene>
    <name evidence="2" type="ORF">CC1G_06727</name>
</gene>
<dbReference type="VEuPathDB" id="FungiDB:CC1G_06727"/>
<dbReference type="AlphaFoldDB" id="A8N1P7"/>
<organism evidence="2 3">
    <name type="scientific">Coprinopsis cinerea (strain Okayama-7 / 130 / ATCC MYA-4618 / FGSC 9003)</name>
    <name type="common">Inky cap fungus</name>
    <name type="synonym">Hormographiella aspergillata</name>
    <dbReference type="NCBI Taxonomy" id="240176"/>
    <lineage>
        <taxon>Eukaryota</taxon>
        <taxon>Fungi</taxon>
        <taxon>Dikarya</taxon>
        <taxon>Basidiomycota</taxon>
        <taxon>Agaricomycotina</taxon>
        <taxon>Agaricomycetes</taxon>
        <taxon>Agaricomycetidae</taxon>
        <taxon>Agaricales</taxon>
        <taxon>Agaricineae</taxon>
        <taxon>Psathyrellaceae</taxon>
        <taxon>Coprinopsis</taxon>
    </lineage>
</organism>
<dbReference type="GeneID" id="6005166"/>
<accession>A8N1P7</accession>
<keyword evidence="1" id="KW-1133">Transmembrane helix</keyword>
<keyword evidence="1" id="KW-0472">Membrane</keyword>
<comment type="caution">
    <text evidence="2">The sequence shown here is derived from an EMBL/GenBank/DDBJ whole genome shotgun (WGS) entry which is preliminary data.</text>
</comment>
<dbReference type="EMBL" id="AACS02000001">
    <property type="protein sequence ID" value="EAU93007.1"/>
    <property type="molecule type" value="Genomic_DNA"/>
</dbReference>
<dbReference type="KEGG" id="cci:CC1G_06727"/>
<feature type="transmembrane region" description="Helical" evidence="1">
    <location>
        <begin position="32"/>
        <end position="56"/>
    </location>
</feature>
<feature type="transmembrane region" description="Helical" evidence="1">
    <location>
        <begin position="62"/>
        <end position="82"/>
    </location>
</feature>
<evidence type="ECO:0000313" key="2">
    <source>
        <dbReference type="EMBL" id="EAU93007.1"/>
    </source>
</evidence>
<dbReference type="OMA" id="IRIGGEC"/>
<protein>
    <recommendedName>
        <fullName evidence="4">MARVEL domain-containing protein</fullName>
    </recommendedName>
</protein>
<evidence type="ECO:0000256" key="1">
    <source>
        <dbReference type="SAM" id="Phobius"/>
    </source>
</evidence>
<dbReference type="Proteomes" id="UP000001861">
    <property type="component" value="Unassembled WGS sequence"/>
</dbReference>